<proteinExistence type="predicted"/>
<feature type="region of interest" description="Disordered" evidence="3">
    <location>
        <begin position="381"/>
        <end position="404"/>
    </location>
</feature>
<dbReference type="PROSITE" id="PS50157">
    <property type="entry name" value="ZINC_FINGER_C2H2_2"/>
    <property type="match status" value="1"/>
</dbReference>
<dbReference type="SMART" id="SM00582">
    <property type="entry name" value="RPR"/>
    <property type="match status" value="1"/>
</dbReference>
<keyword evidence="2" id="KW-0863">Zinc-finger</keyword>
<dbReference type="GO" id="GO:0005634">
    <property type="term" value="C:nucleus"/>
    <property type="evidence" value="ECO:0007669"/>
    <property type="project" value="UniProtKB-ARBA"/>
</dbReference>
<dbReference type="PROSITE" id="PS51391">
    <property type="entry name" value="CID"/>
    <property type="match status" value="1"/>
</dbReference>
<reference evidence="6 7" key="1">
    <citation type="submission" date="2024-11" db="EMBL/GenBank/DDBJ databases">
        <title>A near-complete genome assembly of Cinchona calisaya.</title>
        <authorList>
            <person name="Lian D.C."/>
            <person name="Zhao X.W."/>
            <person name="Wei L."/>
        </authorList>
    </citation>
    <scope>NUCLEOTIDE SEQUENCE [LARGE SCALE GENOMIC DNA]</scope>
    <source>
        <tissue evidence="6">Nenye</tissue>
    </source>
</reference>
<name>A0ABD3AY43_9GENT</name>
<feature type="region of interest" description="Disordered" evidence="3">
    <location>
        <begin position="1"/>
        <end position="79"/>
    </location>
</feature>
<gene>
    <name evidence="6" type="ORF">ACH5RR_004614</name>
</gene>
<feature type="domain" description="CID" evidence="5">
    <location>
        <begin position="86"/>
        <end position="214"/>
    </location>
</feature>
<dbReference type="Pfam" id="PF23228">
    <property type="entry name" value="zf_PCFS4"/>
    <property type="match status" value="1"/>
</dbReference>
<dbReference type="CDD" id="cd16982">
    <property type="entry name" value="CID_Pcf11"/>
    <property type="match status" value="1"/>
</dbReference>
<dbReference type="InterPro" id="IPR045154">
    <property type="entry name" value="PCF11-like"/>
</dbReference>
<dbReference type="Pfam" id="PF04818">
    <property type="entry name" value="CID"/>
    <property type="match status" value="1"/>
</dbReference>
<feature type="compositionally biased region" description="Polar residues" evidence="3">
    <location>
        <begin position="449"/>
        <end position="460"/>
    </location>
</feature>
<feature type="region of interest" description="Disordered" evidence="3">
    <location>
        <begin position="843"/>
        <end position="862"/>
    </location>
</feature>
<dbReference type="SUPFAM" id="SSF48464">
    <property type="entry name" value="ENTH/VHS domain"/>
    <property type="match status" value="1"/>
</dbReference>
<feature type="region of interest" description="Disordered" evidence="3">
    <location>
        <begin position="427"/>
        <end position="500"/>
    </location>
</feature>
<dbReference type="InterPro" id="IPR006569">
    <property type="entry name" value="CID_dom"/>
</dbReference>
<keyword evidence="2" id="KW-0862">Zinc</keyword>
<dbReference type="InterPro" id="IPR057242">
    <property type="entry name" value="PCFS4-like"/>
</dbReference>
<evidence type="ECO:0000256" key="1">
    <source>
        <dbReference type="ARBA" id="ARBA00022664"/>
    </source>
</evidence>
<dbReference type="Proteomes" id="UP001630127">
    <property type="component" value="Unassembled WGS sequence"/>
</dbReference>
<feature type="compositionally biased region" description="Polar residues" evidence="3">
    <location>
        <begin position="469"/>
        <end position="500"/>
    </location>
</feature>
<dbReference type="GO" id="GO:0006397">
    <property type="term" value="P:mRNA processing"/>
    <property type="evidence" value="ECO:0007669"/>
    <property type="project" value="UniProtKB-KW"/>
</dbReference>
<organism evidence="6 7">
    <name type="scientific">Cinchona calisaya</name>
    <dbReference type="NCBI Taxonomy" id="153742"/>
    <lineage>
        <taxon>Eukaryota</taxon>
        <taxon>Viridiplantae</taxon>
        <taxon>Streptophyta</taxon>
        <taxon>Embryophyta</taxon>
        <taxon>Tracheophyta</taxon>
        <taxon>Spermatophyta</taxon>
        <taxon>Magnoliopsida</taxon>
        <taxon>eudicotyledons</taxon>
        <taxon>Gunneridae</taxon>
        <taxon>Pentapetalae</taxon>
        <taxon>asterids</taxon>
        <taxon>lamiids</taxon>
        <taxon>Gentianales</taxon>
        <taxon>Rubiaceae</taxon>
        <taxon>Cinchonoideae</taxon>
        <taxon>Cinchoneae</taxon>
        <taxon>Cinchona</taxon>
    </lineage>
</organism>
<evidence type="ECO:0000259" key="4">
    <source>
        <dbReference type="PROSITE" id="PS50157"/>
    </source>
</evidence>
<dbReference type="InterPro" id="IPR047415">
    <property type="entry name" value="Pcf11_CID"/>
</dbReference>
<feature type="region of interest" description="Disordered" evidence="3">
    <location>
        <begin position="738"/>
        <end position="778"/>
    </location>
</feature>
<protein>
    <submittedName>
        <fullName evidence="6">Uncharacterized protein</fullName>
    </submittedName>
</protein>
<dbReference type="PANTHER" id="PTHR15921">
    <property type="entry name" value="PRE-MRNA CLEAVAGE COMPLEX II"/>
    <property type="match status" value="1"/>
</dbReference>
<dbReference type="Gene3D" id="1.25.40.90">
    <property type="match status" value="1"/>
</dbReference>
<evidence type="ECO:0000256" key="2">
    <source>
        <dbReference type="PROSITE-ProRule" id="PRU00042"/>
    </source>
</evidence>
<evidence type="ECO:0000259" key="5">
    <source>
        <dbReference type="PROSITE" id="PS51391"/>
    </source>
</evidence>
<evidence type="ECO:0000256" key="3">
    <source>
        <dbReference type="SAM" id="MobiDB-lite"/>
    </source>
</evidence>
<feature type="domain" description="C2H2-type" evidence="4">
    <location>
        <begin position="931"/>
        <end position="958"/>
    </location>
</feature>
<comment type="caution">
    <text evidence="6">The sequence shown here is derived from an EMBL/GenBank/DDBJ whole genome shotgun (WGS) entry which is preliminary data.</text>
</comment>
<feature type="compositionally biased region" description="Polar residues" evidence="3">
    <location>
        <begin position="533"/>
        <end position="547"/>
    </location>
</feature>
<feature type="compositionally biased region" description="Polar residues" evidence="3">
    <location>
        <begin position="382"/>
        <end position="404"/>
    </location>
</feature>
<keyword evidence="1" id="KW-0507">mRNA processing</keyword>
<feature type="compositionally biased region" description="Basic and acidic residues" evidence="3">
    <location>
        <begin position="1"/>
        <end position="25"/>
    </location>
</feature>
<evidence type="ECO:0000313" key="6">
    <source>
        <dbReference type="EMBL" id="KAL3536153.1"/>
    </source>
</evidence>
<feature type="region of interest" description="Disordered" evidence="3">
    <location>
        <begin position="512"/>
        <end position="620"/>
    </location>
</feature>
<dbReference type="InterPro" id="IPR013087">
    <property type="entry name" value="Znf_C2H2_type"/>
</dbReference>
<keyword evidence="7" id="KW-1185">Reference proteome</keyword>
<feature type="compositionally biased region" description="Low complexity" evidence="3">
    <location>
        <begin position="216"/>
        <end position="225"/>
    </location>
</feature>
<dbReference type="PANTHER" id="PTHR15921:SF3">
    <property type="entry name" value="PRE-MRNA CLEAVAGE COMPLEX 2 PROTEIN PCF11"/>
    <property type="match status" value="1"/>
</dbReference>
<dbReference type="EMBL" id="JBJUIK010000002">
    <property type="protein sequence ID" value="KAL3536153.1"/>
    <property type="molecule type" value="Genomic_DNA"/>
</dbReference>
<dbReference type="PROSITE" id="PS00028">
    <property type="entry name" value="ZINC_FINGER_C2H2_1"/>
    <property type="match status" value="1"/>
</dbReference>
<dbReference type="GO" id="GO:0008270">
    <property type="term" value="F:zinc ion binding"/>
    <property type="evidence" value="ECO:0007669"/>
    <property type="project" value="UniProtKB-KW"/>
</dbReference>
<dbReference type="AlphaFoldDB" id="A0ABD3AY43"/>
<keyword evidence="2" id="KW-0479">Metal-binding</keyword>
<feature type="compositionally biased region" description="Polar residues" evidence="3">
    <location>
        <begin position="555"/>
        <end position="569"/>
    </location>
</feature>
<feature type="compositionally biased region" description="Polar residues" evidence="3">
    <location>
        <begin position="743"/>
        <end position="762"/>
    </location>
</feature>
<feature type="region of interest" description="Disordered" evidence="3">
    <location>
        <begin position="650"/>
        <end position="669"/>
    </location>
</feature>
<feature type="region of interest" description="Disordered" evidence="3">
    <location>
        <begin position="216"/>
        <end position="240"/>
    </location>
</feature>
<feature type="compositionally biased region" description="Polar residues" evidence="3">
    <location>
        <begin position="32"/>
        <end position="59"/>
    </location>
</feature>
<evidence type="ECO:0000313" key="7">
    <source>
        <dbReference type="Proteomes" id="UP001630127"/>
    </source>
</evidence>
<sequence length="1073" mass="116145">MDMESSRRPFDRSRELGLKKPRLSEDPVALDRTSNGKANSSFIQQQQRLAPPSATSGSAADTRFRVSSGGDSESRDSVRGPFPQQQILELVNQYKTALSELTFNSKPIITNLTIIAGENVHAAKAIAGTVCANILEVPREYKLPSLYLLDSIVKNIGGDYIKYFAYKLPEVFCRAYRQVDSSIHPGMRHLFGTWKGVFPSPTLQMIEKELGFVPSVNGSSSGTSSRPDAPANRPAQSIHVNPKYLEARQRFDLSNRPKGSASNISGNLVNSSEERLERIPTVGSGRPWADPTLKGFQHPQREQLSDAAREKHIAAAFDDSEYDSVISKQSRHGIGGAGEKFKEQVLDKHWFEYGSITPTPTMAEHGNAFDVKHGFPSYPALRSSNSNTSMQPRPSFPSRSTGEMTKNWKNFEEEEYMWDDINSRVNDQSAISSSGRDRWTPDDSERTSEASADSLSTEQKGQIAIGHRITSSRSQEPVVSEGTSHLLSSRNTNSGSYPTSLSGLATTATAVGRPPFQSKMGPGCTGTPGYGFSSATLGSKGSIGQQRQTHRAASPSAQSPMHQRHSPPSFSIHGVGPVAHHLTEHDQKPTLPSADSRASQFSGHLNVGSRPQFSHDSQSLSRNFHLANSHRQQPPSIRALSSVTPTTKLKHNVSSTQQPDSLLSESTHQTLKPSLPQISALGLSSTATNSFSNDPNPIIIQSSGQSSTSSLLAAVMNSGILGGSLVSGSLPSLISQDAGVASDQASKQPSLPSRPPTHSSVSDPRISPPAVLSQSSHENITNSSIFSLKNVDRPHVPPSTSPCSLGGGSLNATSAVSAPVSSLLSSLVEKGLITALKMESVTSLTPDAPGRPQNQSLEIASTSSSPVSLPLSSSSIIEELHISKPVSKAKDVLPQSTMSDMQNLIGFQFKPDVLRKFHPAVIAELLEDLPFKCSKCGLRLKIQELLDRHLEWHALRDTHKNNLNKESRDWYLNSVEWIAGNAGILSSDKSLGVLEGPSKRSEYNEQMVPADERQCLCVLCGELFEDYYSEERDQWMFKGAVYANAPCSEGETGIQTEDTPQGSIVHANCISEG</sequence>
<accession>A0ABD3AY43</accession>
<feature type="compositionally biased region" description="Basic and acidic residues" evidence="3">
    <location>
        <begin position="435"/>
        <end position="448"/>
    </location>
</feature>
<dbReference type="InterPro" id="IPR008942">
    <property type="entry name" value="ENTH_VHS"/>
</dbReference>
<feature type="compositionally biased region" description="Polar residues" evidence="3">
    <location>
        <begin position="596"/>
        <end position="620"/>
    </location>
</feature>
<dbReference type="FunFam" id="1.25.40.90:FF:000023">
    <property type="entry name" value="polyadenylation and cleavage factor homolog 4"/>
    <property type="match status" value="1"/>
</dbReference>